<dbReference type="EMBL" id="CP003640">
    <property type="protein sequence ID" value="AFM43576.1"/>
    <property type="molecule type" value="Genomic_DNA"/>
</dbReference>
<feature type="transmembrane region" description="Helical" evidence="1">
    <location>
        <begin position="20"/>
        <end position="43"/>
    </location>
</feature>
<dbReference type="RefSeq" id="WP_014825088.1">
    <property type="nucleotide sequence ID" value="NC_018066.1"/>
</dbReference>
<dbReference type="HOGENOM" id="CLU_2464004_0_0_9"/>
<organism evidence="2 3">
    <name type="scientific">Desulfosporosinus acidiphilus (strain DSM 22704 / JCM 16185 / SJ4)</name>
    <dbReference type="NCBI Taxonomy" id="646529"/>
    <lineage>
        <taxon>Bacteria</taxon>
        <taxon>Bacillati</taxon>
        <taxon>Bacillota</taxon>
        <taxon>Clostridia</taxon>
        <taxon>Eubacteriales</taxon>
        <taxon>Desulfitobacteriaceae</taxon>
        <taxon>Desulfosporosinus</taxon>
    </lineage>
</organism>
<feature type="transmembrane region" description="Helical" evidence="1">
    <location>
        <begin position="49"/>
        <end position="76"/>
    </location>
</feature>
<accession>I4DCQ2</accession>
<name>I4DCQ2_DESAJ</name>
<geneLocation type="plasmid" evidence="2 3">
    <name>pDESACI.01</name>
</geneLocation>
<evidence type="ECO:0000313" key="3">
    <source>
        <dbReference type="Proteomes" id="UP000002892"/>
    </source>
</evidence>
<gene>
    <name evidence="2" type="ordered locus">Desaci_4750</name>
</gene>
<evidence type="ECO:0000313" key="2">
    <source>
        <dbReference type="EMBL" id="AFM43576.1"/>
    </source>
</evidence>
<keyword evidence="1" id="KW-0472">Membrane</keyword>
<proteinExistence type="predicted"/>
<dbReference type="Proteomes" id="UP000002892">
    <property type="component" value="Plasmid pDESACI.01"/>
</dbReference>
<protein>
    <submittedName>
        <fullName evidence="2">Uncharacterized protein</fullName>
    </submittedName>
</protein>
<keyword evidence="1" id="KW-0812">Transmembrane</keyword>
<keyword evidence="2" id="KW-0614">Plasmid</keyword>
<dbReference type="KEGG" id="dai:Desaci_4750"/>
<dbReference type="AlphaFoldDB" id="I4DCQ2"/>
<keyword evidence="3" id="KW-1185">Reference proteome</keyword>
<evidence type="ECO:0000256" key="1">
    <source>
        <dbReference type="SAM" id="Phobius"/>
    </source>
</evidence>
<reference evidence="3" key="1">
    <citation type="journal article" date="2012" name="J. Bacteriol.">
        <title>Complete genome sequences of Desulfosporosinus orientis DSM765T, Desulfosporosinus youngiae DSM17734T, Desulfosporosinus meridiei DSM13257T, and Desulfosporosinus acidiphilus DSM22704T.</title>
        <authorList>
            <person name="Pester M."/>
            <person name="Brambilla E."/>
            <person name="Alazard D."/>
            <person name="Rattei T."/>
            <person name="Weinmaier T."/>
            <person name="Han J."/>
            <person name="Lucas S."/>
            <person name="Lapidus A."/>
            <person name="Cheng J.F."/>
            <person name="Goodwin L."/>
            <person name="Pitluck S."/>
            <person name="Peters L."/>
            <person name="Ovchinnikova G."/>
            <person name="Teshima H."/>
            <person name="Detter J.C."/>
            <person name="Han C.S."/>
            <person name="Tapia R."/>
            <person name="Land M.L."/>
            <person name="Hauser L."/>
            <person name="Kyrpides N.C."/>
            <person name="Ivanova N.N."/>
            <person name="Pagani I."/>
            <person name="Huntmann M."/>
            <person name="Wei C.L."/>
            <person name="Davenport K.W."/>
            <person name="Daligault H."/>
            <person name="Chain P.S."/>
            <person name="Chen A."/>
            <person name="Mavromatis K."/>
            <person name="Markowitz V."/>
            <person name="Szeto E."/>
            <person name="Mikhailova N."/>
            <person name="Pati A."/>
            <person name="Wagner M."/>
            <person name="Woyke T."/>
            <person name="Ollivier B."/>
            <person name="Klenk H.P."/>
            <person name="Spring S."/>
            <person name="Loy A."/>
        </authorList>
    </citation>
    <scope>NUCLEOTIDE SEQUENCE [LARGE SCALE GENOMIC DNA]</scope>
    <source>
        <strain evidence="3">DSM 22704 / JCM 16185 / SJ4</strain>
    </source>
</reference>
<sequence>MIYDNYEIEKHKKHKQLARFAFVIFFFISIIFYVGCKLVVHMIKIQGLAFIATGVLSLLLTLSAIACLFALIAWIIEYILLKIVLQND</sequence>
<keyword evidence="1" id="KW-1133">Transmembrane helix</keyword>